<sequence>MSESDVLQSAVRVPTPPPGASYSPAAASRKRSPPSRSPPPNRRRSPPGDSLRDGSHVPNVEAEHADDRERKLAERVREHEKREAARKPMTEEQKQALAKAEYEKLLNMRSGGTYIPPARLRALQAQITDKTSKEYQRMAWEALKKSINGLINKVNVSNIKFIVPELFAENLVRGRGLFCRSIMKAQAASLPFTPIYAAMAAIVNTKLPQVGDLLLTRLIIQFRKAFKRNDKAVCISSTTFIAHLCNQQVAHEMLAAQILLLLLHKPTDDSVEIAVGLTREVGHHLEEMNAPIALAVFDQFRNILHEADIDKRVQYMIEVLFQVRKDRYKDNPSIKEELDLVEEEDQITHRAGLDDELETQDTLNIFKYDAEWEEHEEAYRKLKAEILGEESDEEDEERSDESEEEESDTEEVQMDIKDQSNTDLVNLRRTIYLTIMSSIDFEECCHKLMKINLPAGLEHELPSMIIECCSQERTYSKFYGLIGERFAKINRLWSDLFEAAFAKYYDTIHRYETNKLRNIAQFFGHLISNDAIGWHVLSVVHLNEDETTSSSRIFIKILFQNLAENLGLPGLQARFRDDILRPSFEGLFPTENPRHTRFSVNYFTSIGMGVLTEDMRENLKNLPRPTVPALPARAASRTPSRTPSSHLRTPALLLGIAAVPTLAPSRLLPGAAATQLHGLDPQSVAVVTYQTVDPGPPQDVPNPDPFPDPSLAHRPSAVEHVPAPTTREAQVAVPIGLVARLLSLSHHRVEAKALLAGETAATPDQFPGLSHHPVGQRPEVEDIQLNLFHPLLAEDVMLQALSLAPARLLLGVAQNYGVEAIRGRRLGVDKSGAFDALIPTSSGSASQYVCYC</sequence>
<dbReference type="SMART" id="SM00543">
    <property type="entry name" value="MIF4G"/>
    <property type="match status" value="1"/>
</dbReference>
<evidence type="ECO:0000313" key="13">
    <source>
        <dbReference type="Proteomes" id="UP000191691"/>
    </source>
</evidence>
<comment type="subunit">
    <text evidence="3">Associated with the spliceosome.</text>
</comment>
<dbReference type="PANTHER" id="PTHR18034">
    <property type="entry name" value="CELL CYCLE CONTROL PROTEIN CWF22-RELATED"/>
    <property type="match status" value="1"/>
</dbReference>
<feature type="domain" description="MI" evidence="11">
    <location>
        <begin position="426"/>
        <end position="542"/>
    </location>
</feature>
<evidence type="ECO:0000256" key="4">
    <source>
        <dbReference type="ARBA" id="ARBA00022664"/>
    </source>
</evidence>
<feature type="compositionally biased region" description="Acidic residues" evidence="10">
    <location>
        <begin position="387"/>
        <end position="413"/>
    </location>
</feature>
<dbReference type="InterPro" id="IPR050781">
    <property type="entry name" value="CWC22_splicing_factor"/>
</dbReference>
<proteinExistence type="inferred from homology"/>
<feature type="region of interest" description="Disordered" evidence="10">
    <location>
        <begin position="384"/>
        <end position="417"/>
    </location>
</feature>
<gene>
    <name evidence="12" type="ORF">PENNAL_c0005G11649</name>
</gene>
<dbReference type="InterPro" id="IPR003890">
    <property type="entry name" value="MIF4G-like_typ-3"/>
</dbReference>
<evidence type="ECO:0000256" key="3">
    <source>
        <dbReference type="ARBA" id="ARBA00011524"/>
    </source>
</evidence>
<feature type="compositionally biased region" description="Polar residues" evidence="10">
    <location>
        <begin position="637"/>
        <end position="646"/>
    </location>
</feature>
<dbReference type="InterPro" id="IPR003891">
    <property type="entry name" value="Initiation_fac_eIF4g_MI"/>
</dbReference>
<dbReference type="SMART" id="SM00544">
    <property type="entry name" value="MA3"/>
    <property type="match status" value="1"/>
</dbReference>
<dbReference type="STRING" id="60175.A0A1V6Z274"/>
<reference evidence="13" key="1">
    <citation type="journal article" date="2017" name="Nat. Microbiol.">
        <title>Global analysis of biosynthetic gene clusters reveals vast potential of secondary metabolite production in Penicillium species.</title>
        <authorList>
            <person name="Nielsen J.C."/>
            <person name="Grijseels S."/>
            <person name="Prigent S."/>
            <person name="Ji B."/>
            <person name="Dainat J."/>
            <person name="Nielsen K.F."/>
            <person name="Frisvad J.C."/>
            <person name="Workman M."/>
            <person name="Nielsen J."/>
        </authorList>
    </citation>
    <scope>NUCLEOTIDE SEQUENCE [LARGE SCALE GENOMIC DNA]</scope>
    <source>
        <strain evidence="13">IBT 13039</strain>
    </source>
</reference>
<dbReference type="GO" id="GO:0000398">
    <property type="term" value="P:mRNA splicing, via spliceosome"/>
    <property type="evidence" value="ECO:0007669"/>
    <property type="project" value="TreeGrafter"/>
</dbReference>
<evidence type="ECO:0000256" key="7">
    <source>
        <dbReference type="ARBA" id="ARBA00023242"/>
    </source>
</evidence>
<dbReference type="PROSITE" id="PS51366">
    <property type="entry name" value="MI"/>
    <property type="match status" value="1"/>
</dbReference>
<dbReference type="AlphaFoldDB" id="A0A1V6Z274"/>
<dbReference type="Gene3D" id="1.25.40.180">
    <property type="match status" value="1"/>
</dbReference>
<evidence type="ECO:0000256" key="1">
    <source>
        <dbReference type="ARBA" id="ARBA00004123"/>
    </source>
</evidence>
<evidence type="ECO:0000256" key="2">
    <source>
        <dbReference type="ARBA" id="ARBA00006856"/>
    </source>
</evidence>
<dbReference type="InterPro" id="IPR016024">
    <property type="entry name" value="ARM-type_fold"/>
</dbReference>
<keyword evidence="5" id="KW-0747">Spliceosome</keyword>
<name>A0A1V6Z274_PENNA</name>
<evidence type="ECO:0000256" key="10">
    <source>
        <dbReference type="SAM" id="MobiDB-lite"/>
    </source>
</evidence>
<keyword evidence="13" id="KW-1185">Reference proteome</keyword>
<comment type="similarity">
    <text evidence="2">Belongs to the CWC22 family.</text>
</comment>
<keyword evidence="7" id="KW-0539">Nucleus</keyword>
<organism evidence="12 13">
    <name type="scientific">Penicillium nalgiovense</name>
    <dbReference type="NCBI Taxonomy" id="60175"/>
    <lineage>
        <taxon>Eukaryota</taxon>
        <taxon>Fungi</taxon>
        <taxon>Dikarya</taxon>
        <taxon>Ascomycota</taxon>
        <taxon>Pezizomycotina</taxon>
        <taxon>Eurotiomycetes</taxon>
        <taxon>Eurotiomycetidae</taxon>
        <taxon>Eurotiales</taxon>
        <taxon>Aspergillaceae</taxon>
        <taxon>Penicillium</taxon>
    </lineage>
</organism>
<dbReference type="FunFam" id="1.25.40.180:FF:000004">
    <property type="entry name" value="pre-mRNA-splicing factor CWC22 homolog"/>
    <property type="match status" value="1"/>
</dbReference>
<evidence type="ECO:0000313" key="12">
    <source>
        <dbReference type="EMBL" id="OQE93522.1"/>
    </source>
</evidence>
<dbReference type="GO" id="GO:0003723">
    <property type="term" value="F:RNA binding"/>
    <property type="evidence" value="ECO:0007669"/>
    <property type="project" value="InterPro"/>
</dbReference>
<dbReference type="Pfam" id="PF02847">
    <property type="entry name" value="MA3"/>
    <property type="match status" value="1"/>
</dbReference>
<dbReference type="PANTHER" id="PTHR18034:SF3">
    <property type="entry name" value="PRE-MRNA-SPLICING FACTOR CWC22 HOMOLOG"/>
    <property type="match status" value="1"/>
</dbReference>
<dbReference type="EMBL" id="MOOB01000005">
    <property type="protein sequence ID" value="OQE93522.1"/>
    <property type="molecule type" value="Genomic_DNA"/>
</dbReference>
<evidence type="ECO:0000256" key="6">
    <source>
        <dbReference type="ARBA" id="ARBA00023187"/>
    </source>
</evidence>
<dbReference type="GO" id="GO:0071013">
    <property type="term" value="C:catalytic step 2 spliceosome"/>
    <property type="evidence" value="ECO:0007669"/>
    <property type="project" value="TreeGrafter"/>
</dbReference>
<evidence type="ECO:0000259" key="11">
    <source>
        <dbReference type="PROSITE" id="PS51366"/>
    </source>
</evidence>
<comment type="subcellular location">
    <subcellularLocation>
        <location evidence="1">Nucleus</location>
    </subcellularLocation>
</comment>
<evidence type="ECO:0000256" key="9">
    <source>
        <dbReference type="ARBA" id="ARBA00069506"/>
    </source>
</evidence>
<dbReference type="SUPFAM" id="SSF48371">
    <property type="entry name" value="ARM repeat"/>
    <property type="match status" value="1"/>
</dbReference>
<feature type="region of interest" description="Disordered" evidence="10">
    <location>
        <begin position="622"/>
        <end position="646"/>
    </location>
</feature>
<evidence type="ECO:0000256" key="8">
    <source>
        <dbReference type="ARBA" id="ARBA00040804"/>
    </source>
</evidence>
<keyword evidence="4" id="KW-0507">mRNA processing</keyword>
<comment type="caution">
    <text evidence="12">The sequence shown here is derived from an EMBL/GenBank/DDBJ whole genome shotgun (WGS) entry which is preliminary data.</text>
</comment>
<keyword evidence="6" id="KW-0508">mRNA splicing</keyword>
<dbReference type="OMA" id="ILTEDMR"/>
<accession>A0A1V6Z274</accession>
<dbReference type="Proteomes" id="UP000191691">
    <property type="component" value="Unassembled WGS sequence"/>
</dbReference>
<evidence type="ECO:0000256" key="5">
    <source>
        <dbReference type="ARBA" id="ARBA00022728"/>
    </source>
</evidence>
<feature type="region of interest" description="Disordered" evidence="10">
    <location>
        <begin position="1"/>
        <end position="95"/>
    </location>
</feature>
<feature type="compositionally biased region" description="Basic and acidic residues" evidence="10">
    <location>
        <begin position="50"/>
        <end position="95"/>
    </location>
</feature>
<protein>
    <recommendedName>
        <fullName evidence="8">Pre-mRNA-splicing factor CWC22</fullName>
    </recommendedName>
    <alternativeName>
        <fullName evidence="9">Pre-mRNA-splicing factor cwc22</fullName>
    </alternativeName>
</protein>